<dbReference type="PANTHER" id="PTHR43775:SF28">
    <property type="entry name" value="SYNTHASE, PUTATIVE-RELATED"/>
    <property type="match status" value="1"/>
</dbReference>
<dbReference type="InterPro" id="IPR016039">
    <property type="entry name" value="Thiolase-like"/>
</dbReference>
<dbReference type="SUPFAM" id="SSF53901">
    <property type="entry name" value="Thiolase-like"/>
    <property type="match status" value="1"/>
</dbReference>
<dbReference type="InterPro" id="IPR020841">
    <property type="entry name" value="PKS_Beta-ketoAc_synthase_dom"/>
</dbReference>
<dbReference type="Pfam" id="PF00109">
    <property type="entry name" value="ketoacyl-synt"/>
    <property type="match status" value="1"/>
</dbReference>
<accession>A0ABR1P3Q9</accession>
<comment type="caution">
    <text evidence="4">The sequence shown here is derived from an EMBL/GenBank/DDBJ whole genome shotgun (WGS) entry which is preliminary data.</text>
</comment>
<proteinExistence type="predicted"/>
<dbReference type="CDD" id="cd00833">
    <property type="entry name" value="PKS"/>
    <property type="match status" value="1"/>
</dbReference>
<dbReference type="Gene3D" id="3.40.47.10">
    <property type="match status" value="1"/>
</dbReference>
<evidence type="ECO:0000313" key="5">
    <source>
        <dbReference type="Proteomes" id="UP001430848"/>
    </source>
</evidence>
<evidence type="ECO:0000313" key="4">
    <source>
        <dbReference type="EMBL" id="KAK7725550.1"/>
    </source>
</evidence>
<name>A0ABR1P3Q9_DIAER</name>
<dbReference type="InterPro" id="IPR014030">
    <property type="entry name" value="Ketoacyl_synth_N"/>
</dbReference>
<protein>
    <recommendedName>
        <fullName evidence="3">Ketosynthase family 3 (KS3) domain-containing protein</fullName>
    </recommendedName>
</protein>
<evidence type="ECO:0000256" key="1">
    <source>
        <dbReference type="ARBA" id="ARBA00022450"/>
    </source>
</evidence>
<dbReference type="SMART" id="SM00825">
    <property type="entry name" value="PKS_KS"/>
    <property type="match status" value="1"/>
</dbReference>
<evidence type="ECO:0000259" key="3">
    <source>
        <dbReference type="PROSITE" id="PS52004"/>
    </source>
</evidence>
<dbReference type="InterPro" id="IPR050091">
    <property type="entry name" value="PKS_NRPS_Biosynth_Enz"/>
</dbReference>
<keyword evidence="2" id="KW-0597">Phosphoprotein</keyword>
<dbReference type="Proteomes" id="UP001430848">
    <property type="component" value="Unassembled WGS sequence"/>
</dbReference>
<dbReference type="EMBL" id="JAKNSF020000048">
    <property type="protein sequence ID" value="KAK7725550.1"/>
    <property type="molecule type" value="Genomic_DNA"/>
</dbReference>
<evidence type="ECO:0000256" key="2">
    <source>
        <dbReference type="ARBA" id="ARBA00022553"/>
    </source>
</evidence>
<feature type="domain" description="Ketosynthase family 3 (KS3)" evidence="3">
    <location>
        <begin position="23"/>
        <end position="188"/>
    </location>
</feature>
<keyword evidence="5" id="KW-1185">Reference proteome</keyword>
<dbReference type="PROSITE" id="PS52004">
    <property type="entry name" value="KS3_2"/>
    <property type="match status" value="1"/>
</dbReference>
<gene>
    <name evidence="4" type="ORF">SLS63_008004</name>
</gene>
<keyword evidence="1" id="KW-0596">Phosphopantetheine</keyword>
<sequence>MTASTNGVDRDAAIVGDEAFRSFTPIAICGMACRLPGGIHSPQDLWNFLMVGGDARTRVPESRYNVAAYHCPTKKPGHVISEYGYFLDETINIGALDTSMFPMARSELETLDPQQKLLLEVTREAIDDAGEVAWRGSHIGVYVGSFGNDWYDIIQKDSQRYGAYHITNSHDYALSNRVSYEMDLRGPR</sequence>
<reference evidence="4 5" key="1">
    <citation type="submission" date="2024-02" db="EMBL/GenBank/DDBJ databases">
        <title>De novo assembly and annotation of 12 fungi associated with fruit tree decline syndrome in Ontario, Canada.</title>
        <authorList>
            <person name="Sulman M."/>
            <person name="Ellouze W."/>
            <person name="Ilyukhin E."/>
        </authorList>
    </citation>
    <scope>NUCLEOTIDE SEQUENCE [LARGE SCALE GENOMIC DNA]</scope>
    <source>
        <strain evidence="4 5">M169</strain>
    </source>
</reference>
<dbReference type="PANTHER" id="PTHR43775">
    <property type="entry name" value="FATTY ACID SYNTHASE"/>
    <property type="match status" value="1"/>
</dbReference>
<organism evidence="4 5">
    <name type="scientific">Diaporthe eres</name>
    <name type="common">Phomopsis oblonga</name>
    <dbReference type="NCBI Taxonomy" id="83184"/>
    <lineage>
        <taxon>Eukaryota</taxon>
        <taxon>Fungi</taxon>
        <taxon>Dikarya</taxon>
        <taxon>Ascomycota</taxon>
        <taxon>Pezizomycotina</taxon>
        <taxon>Sordariomycetes</taxon>
        <taxon>Sordariomycetidae</taxon>
        <taxon>Diaporthales</taxon>
        <taxon>Diaporthaceae</taxon>
        <taxon>Diaporthe</taxon>
        <taxon>Diaporthe eres species complex</taxon>
    </lineage>
</organism>